<organism evidence="2 3">
    <name type="scientific">Rhodococcus gordoniae</name>
    <dbReference type="NCBI Taxonomy" id="223392"/>
    <lineage>
        <taxon>Bacteria</taxon>
        <taxon>Bacillati</taxon>
        <taxon>Actinomycetota</taxon>
        <taxon>Actinomycetes</taxon>
        <taxon>Mycobacteriales</taxon>
        <taxon>Nocardiaceae</taxon>
        <taxon>Rhodococcus</taxon>
    </lineage>
</organism>
<dbReference type="EMBL" id="UGVI01000001">
    <property type="protein sequence ID" value="SUE16676.1"/>
    <property type="molecule type" value="Genomic_DNA"/>
</dbReference>
<gene>
    <name evidence="2" type="ORF">NCTC13296_03563</name>
</gene>
<dbReference type="InterPro" id="IPR012296">
    <property type="entry name" value="Nuclease_put_TT1808"/>
</dbReference>
<dbReference type="Gene3D" id="3.90.1570.10">
    <property type="entry name" value="tt1808, chain A"/>
    <property type="match status" value="1"/>
</dbReference>
<dbReference type="Proteomes" id="UP000254569">
    <property type="component" value="Unassembled WGS sequence"/>
</dbReference>
<protein>
    <submittedName>
        <fullName evidence="2">Uncharacterized protein conserved in cyanobacteria</fullName>
    </submittedName>
</protein>
<sequence length="224" mass="23910">MTAFAHPATPTGDTLKTVVSDRRERGNAMNVPSYPDRLLSLDEWSALPESDGHHVEVCEGVLIAAPRPGTAHDHAAVTLALLLDEKLPDEWSAIGGVEVLVAENPLTVRCPDVIVVGRSLVDADPDRAPIAEVKLVVEVTVDGTARTDRVTKFSEYAEAGVPQYWIVDLGGPPVLATFTLVDGWYRFDGEHSGTVTLDALGTEVTVTPSELVPAPVNPVAPAHR</sequence>
<evidence type="ECO:0000259" key="1">
    <source>
        <dbReference type="Pfam" id="PF05685"/>
    </source>
</evidence>
<dbReference type="InterPro" id="IPR011335">
    <property type="entry name" value="Restrct_endonuc-II-like"/>
</dbReference>
<evidence type="ECO:0000313" key="3">
    <source>
        <dbReference type="Proteomes" id="UP000254569"/>
    </source>
</evidence>
<dbReference type="InterPro" id="IPR008538">
    <property type="entry name" value="Uma2"/>
</dbReference>
<feature type="domain" description="Putative restriction endonuclease" evidence="1">
    <location>
        <begin position="42"/>
        <end position="187"/>
    </location>
</feature>
<keyword evidence="3" id="KW-1185">Reference proteome</keyword>
<dbReference type="Pfam" id="PF05685">
    <property type="entry name" value="Uma2"/>
    <property type="match status" value="1"/>
</dbReference>
<reference evidence="2 3" key="1">
    <citation type="submission" date="2018-06" db="EMBL/GenBank/DDBJ databases">
        <authorList>
            <consortium name="Pathogen Informatics"/>
            <person name="Doyle S."/>
        </authorList>
    </citation>
    <scope>NUCLEOTIDE SEQUENCE [LARGE SCALE GENOMIC DNA]</scope>
    <source>
        <strain evidence="2 3">NCTC13296</strain>
    </source>
</reference>
<dbReference type="SUPFAM" id="SSF52980">
    <property type="entry name" value="Restriction endonuclease-like"/>
    <property type="match status" value="1"/>
</dbReference>
<dbReference type="AlphaFoldDB" id="A0A379M4L4"/>
<dbReference type="PANTHER" id="PTHR35400:SF3">
    <property type="entry name" value="SLL1072 PROTEIN"/>
    <property type="match status" value="1"/>
</dbReference>
<dbReference type="CDD" id="cd06260">
    <property type="entry name" value="DUF820-like"/>
    <property type="match status" value="1"/>
</dbReference>
<name>A0A379M4L4_9NOCA</name>
<dbReference type="PANTHER" id="PTHR35400">
    <property type="entry name" value="SLR1083 PROTEIN"/>
    <property type="match status" value="1"/>
</dbReference>
<accession>A0A379M4L4</accession>
<proteinExistence type="predicted"/>
<evidence type="ECO:0000313" key="2">
    <source>
        <dbReference type="EMBL" id="SUE16676.1"/>
    </source>
</evidence>